<dbReference type="OrthoDB" id="227226at2"/>
<dbReference type="InterPro" id="IPR049945">
    <property type="entry name" value="AAA_22"/>
</dbReference>
<dbReference type="GeneID" id="90607419"/>
<name>A0A2G1WBY6_9BACT</name>
<dbReference type="SMART" id="SM00382">
    <property type="entry name" value="AAA"/>
    <property type="match status" value="1"/>
</dbReference>
<feature type="region of interest" description="Disordered" evidence="1">
    <location>
        <begin position="278"/>
        <end position="350"/>
    </location>
</feature>
<feature type="compositionally biased region" description="Acidic residues" evidence="1">
    <location>
        <begin position="319"/>
        <end position="329"/>
    </location>
</feature>
<feature type="compositionally biased region" description="Low complexity" evidence="1">
    <location>
        <begin position="339"/>
        <end position="350"/>
    </location>
</feature>
<dbReference type="AlphaFoldDB" id="A0A2G1WBY6"/>
<dbReference type="Gene3D" id="3.40.50.300">
    <property type="entry name" value="P-loop containing nucleotide triphosphate hydrolases"/>
    <property type="match status" value="1"/>
</dbReference>
<feature type="domain" description="AAA+ ATPase" evidence="2">
    <location>
        <begin position="42"/>
        <end position="182"/>
    </location>
</feature>
<accession>A0A2G1WBY6</accession>
<dbReference type="CDD" id="cd00009">
    <property type="entry name" value="AAA"/>
    <property type="match status" value="1"/>
</dbReference>
<dbReference type="InterPro" id="IPR052026">
    <property type="entry name" value="ExeA_AAA_ATPase_DNA-bind"/>
</dbReference>
<dbReference type="EMBL" id="NIZW01000002">
    <property type="protein sequence ID" value="PHQ36547.1"/>
    <property type="molecule type" value="Genomic_DNA"/>
</dbReference>
<dbReference type="SUPFAM" id="SSF52540">
    <property type="entry name" value="P-loop containing nucleoside triphosphate hydrolases"/>
    <property type="match status" value="1"/>
</dbReference>
<dbReference type="RefSeq" id="WP_099259444.1">
    <property type="nucleotide sequence ID" value="NZ_NIZW01000002.1"/>
</dbReference>
<organism evidence="3 4">
    <name type="scientific">Rhodopirellula bahusiensis</name>
    <dbReference type="NCBI Taxonomy" id="2014065"/>
    <lineage>
        <taxon>Bacteria</taxon>
        <taxon>Pseudomonadati</taxon>
        <taxon>Planctomycetota</taxon>
        <taxon>Planctomycetia</taxon>
        <taxon>Pirellulales</taxon>
        <taxon>Pirellulaceae</taxon>
        <taxon>Rhodopirellula</taxon>
    </lineage>
</organism>
<keyword evidence="4" id="KW-1185">Reference proteome</keyword>
<sequence length="621" mass="67060">MSSVEHSFHVPPFPPFPSADRYVPVGSQDEALQRIQRAIEAWEAISLVIGPPGVGKSMLCQLLLKQFAGRREVVVFGDAMLDNPLLFQRHLLTRLNRVQGIHSTPLAPNEDPQFALVERLARSTSEFPGLLLLVDEAQALTPEVLETIRIITNTMSEGQPRVSAVLMGGPKLDETLALPSLEALVQRVATRCYLHPLNGDEAQTYVRRVIEACGSNPSEAITNEAIRAIHQACSGTPRLINQMMTAAIDCAASLNQSIIDNKIVDRAWATLQQLPSPMMDEPTIAEPSSEASNVEFGSLDDSMWNESSSDNQPATASFEFEDANGQDDADLGRRWNDQPLPAEAETPATAEVTQCETQACSTSECSDQACQTTGQCQNEKAESEQQEVAVVDSSEQMIDEQLVCEEATAQCEASGSDIEFGSLSIDCQTYEGDYEMVSDVIGSALASDLPEAADTDEVVETPVAATPTADQLFGEFDDEEEIKPTADSLAASADSVADNDEVASDLETSLHEEILSMRGAANSPLALVSDEANCSDEICEEDDMGAMQNQSAMAASAPVLWMEEDGEDIAVNQDDRDMLVIEDDVQVETAALHHESADLSAGRPVAVDFQAMLAKMRSPQS</sequence>
<evidence type="ECO:0000259" key="2">
    <source>
        <dbReference type="SMART" id="SM00382"/>
    </source>
</evidence>
<dbReference type="InterPro" id="IPR027417">
    <property type="entry name" value="P-loop_NTPase"/>
</dbReference>
<dbReference type="Proteomes" id="UP000225740">
    <property type="component" value="Unassembled WGS sequence"/>
</dbReference>
<feature type="compositionally biased region" description="Polar residues" evidence="1">
    <location>
        <begin position="304"/>
        <end position="315"/>
    </location>
</feature>
<dbReference type="GO" id="GO:0016887">
    <property type="term" value="F:ATP hydrolysis activity"/>
    <property type="evidence" value="ECO:0007669"/>
    <property type="project" value="InterPro"/>
</dbReference>
<proteinExistence type="predicted"/>
<gene>
    <name evidence="3" type="ORF">CEE69_03995</name>
</gene>
<evidence type="ECO:0000256" key="1">
    <source>
        <dbReference type="SAM" id="MobiDB-lite"/>
    </source>
</evidence>
<dbReference type="PANTHER" id="PTHR35894:SF1">
    <property type="entry name" value="PHOSPHORIBULOKINASE _ URIDINE KINASE FAMILY"/>
    <property type="match status" value="1"/>
</dbReference>
<evidence type="ECO:0000313" key="3">
    <source>
        <dbReference type="EMBL" id="PHQ36547.1"/>
    </source>
</evidence>
<dbReference type="InterPro" id="IPR003593">
    <property type="entry name" value="AAA+_ATPase"/>
</dbReference>
<comment type="caution">
    <text evidence="3">The sequence shown here is derived from an EMBL/GenBank/DDBJ whole genome shotgun (WGS) entry which is preliminary data.</text>
</comment>
<protein>
    <submittedName>
        <fullName evidence="3">AAA family ATPase</fullName>
    </submittedName>
</protein>
<dbReference type="Pfam" id="PF13401">
    <property type="entry name" value="AAA_22"/>
    <property type="match status" value="1"/>
</dbReference>
<reference evidence="3 4" key="1">
    <citation type="submission" date="2017-06" db="EMBL/GenBank/DDBJ databases">
        <title>Description of Rhodopirellula bahusiensis sp. nov.</title>
        <authorList>
            <person name="Kizina J."/>
            <person name="Harder J."/>
        </authorList>
    </citation>
    <scope>NUCLEOTIDE SEQUENCE [LARGE SCALE GENOMIC DNA]</scope>
    <source>
        <strain evidence="3 4">SWK21</strain>
    </source>
</reference>
<evidence type="ECO:0000313" key="4">
    <source>
        <dbReference type="Proteomes" id="UP000225740"/>
    </source>
</evidence>
<dbReference type="PANTHER" id="PTHR35894">
    <property type="entry name" value="GENERAL SECRETION PATHWAY PROTEIN A-RELATED"/>
    <property type="match status" value="1"/>
</dbReference>